<dbReference type="InterPro" id="IPR012336">
    <property type="entry name" value="Thioredoxin-like_fold"/>
</dbReference>
<feature type="domain" description="Thioredoxin" evidence="2">
    <location>
        <begin position="343"/>
        <end position="491"/>
    </location>
</feature>
<gene>
    <name evidence="3" type="ORF">SAMN05421847_1238</name>
</gene>
<protein>
    <submittedName>
        <fullName evidence="3">Cytochrome oxidase Cu insertion factor, SCO1/SenC/PrrC family</fullName>
    </submittedName>
</protein>
<accession>A0A1H5WKK7</accession>
<dbReference type="InterPro" id="IPR050553">
    <property type="entry name" value="Thioredoxin_ResA/DsbE_sf"/>
</dbReference>
<dbReference type="PANTHER" id="PTHR42852:SF13">
    <property type="entry name" value="PROTEIN DIPZ"/>
    <property type="match status" value="1"/>
</dbReference>
<dbReference type="Gene3D" id="3.40.30.10">
    <property type="entry name" value="Glutaredoxin"/>
    <property type="match status" value="1"/>
</dbReference>
<dbReference type="InterPro" id="IPR036249">
    <property type="entry name" value="Thioredoxin-like_sf"/>
</dbReference>
<organism evidence="3 4">
    <name type="scientific">Halpernia humi</name>
    <dbReference type="NCBI Taxonomy" id="493375"/>
    <lineage>
        <taxon>Bacteria</taxon>
        <taxon>Pseudomonadati</taxon>
        <taxon>Bacteroidota</taxon>
        <taxon>Flavobacteriia</taxon>
        <taxon>Flavobacteriales</taxon>
        <taxon>Weeksellaceae</taxon>
        <taxon>Chryseobacterium group</taxon>
        <taxon>Halpernia</taxon>
    </lineage>
</organism>
<dbReference type="InterPro" id="IPR013766">
    <property type="entry name" value="Thioredoxin_domain"/>
</dbReference>
<sequence>MIFKNLKNKINFSTAFKFVAVLFLALFMTSCSKKVEIKGQLKNANPLDRIEFIESSGVATLPLVNLGVDKKGNFEGSFQAPKNGMYIITYGGKQGTIYLKGGEKVDMTGDATQFPAEYAVTGAAKNNNDFLKNCQVFLETYATKINMGQLISKPEPDFLKQAKKIQDDLFKNIEENAKKYSADKDVVQWKKDELTTSLLGLLNQYEVNHGQSVQDPSFKVSKNFTEYQTELNKNVDRLVENHPQYRNYLLGTLGEDFQKYSTDKNKDQKQTTSQVFSEFLKTKKDLSQTAKDYLLAYVIAQTDLNMSATKEENEKVDKLIESDIKNAEVKKDLKKIQFVLGGLKDGDTVPENSLVKADGSKFSISGLKGKPTLVMFYASWNRNVSTTVLPMLEEEIKFYKSKMNFVYVNFDDSKEQFVKTSTAMFKGLPGTNAYAEGGMNSEVAKNFGIYGFKLPGFLVLDKDGKIAGHYYVNLGDPEITATLNKVTGLNQVKAAPQMPQQMMPQTENAPKQEEAK</sequence>
<dbReference type="PROSITE" id="PS51352">
    <property type="entry name" value="THIOREDOXIN_2"/>
    <property type="match status" value="1"/>
</dbReference>
<keyword evidence="4" id="KW-1185">Reference proteome</keyword>
<dbReference type="AlphaFoldDB" id="A0A1H5WKK7"/>
<dbReference type="CDD" id="cd02966">
    <property type="entry name" value="TlpA_like_family"/>
    <property type="match status" value="1"/>
</dbReference>
<evidence type="ECO:0000313" key="4">
    <source>
        <dbReference type="Proteomes" id="UP000236738"/>
    </source>
</evidence>
<dbReference type="EMBL" id="FNUS01000002">
    <property type="protein sequence ID" value="SEF99883.1"/>
    <property type="molecule type" value="Genomic_DNA"/>
</dbReference>
<dbReference type="RefSeq" id="WP_103913229.1">
    <property type="nucleotide sequence ID" value="NZ_FNUS01000002.1"/>
</dbReference>
<evidence type="ECO:0000313" key="3">
    <source>
        <dbReference type="EMBL" id="SEF99883.1"/>
    </source>
</evidence>
<proteinExistence type="predicted"/>
<dbReference type="SUPFAM" id="SSF52833">
    <property type="entry name" value="Thioredoxin-like"/>
    <property type="match status" value="1"/>
</dbReference>
<reference evidence="4" key="1">
    <citation type="submission" date="2016-10" db="EMBL/GenBank/DDBJ databases">
        <authorList>
            <person name="Varghese N."/>
            <person name="Submissions S."/>
        </authorList>
    </citation>
    <scope>NUCLEOTIDE SEQUENCE [LARGE SCALE GENOMIC DNA]</scope>
    <source>
        <strain evidence="4">DSM 21580</strain>
    </source>
</reference>
<dbReference type="PROSITE" id="PS51257">
    <property type="entry name" value="PROKAR_LIPOPROTEIN"/>
    <property type="match status" value="1"/>
</dbReference>
<name>A0A1H5WKK7_9FLAO</name>
<dbReference type="OrthoDB" id="1272911at2"/>
<dbReference type="Proteomes" id="UP000236738">
    <property type="component" value="Unassembled WGS sequence"/>
</dbReference>
<dbReference type="PANTHER" id="PTHR42852">
    <property type="entry name" value="THIOL:DISULFIDE INTERCHANGE PROTEIN DSBE"/>
    <property type="match status" value="1"/>
</dbReference>
<evidence type="ECO:0000259" key="2">
    <source>
        <dbReference type="PROSITE" id="PS51352"/>
    </source>
</evidence>
<evidence type="ECO:0000256" key="1">
    <source>
        <dbReference type="SAM" id="MobiDB-lite"/>
    </source>
</evidence>
<dbReference type="Pfam" id="PF13905">
    <property type="entry name" value="Thioredoxin_8"/>
    <property type="match status" value="1"/>
</dbReference>
<feature type="region of interest" description="Disordered" evidence="1">
    <location>
        <begin position="497"/>
        <end position="516"/>
    </location>
</feature>